<dbReference type="EMBL" id="CM001887">
    <property type="protein sequence ID" value="EOY30731.1"/>
    <property type="molecule type" value="Genomic_DNA"/>
</dbReference>
<dbReference type="Gramene" id="EOY30731">
    <property type="protein sequence ID" value="EOY30731"/>
    <property type="gene ID" value="TCM_037842"/>
</dbReference>
<proteinExistence type="predicted"/>
<protein>
    <submittedName>
        <fullName evidence="1">Uncharacterized protein</fullName>
    </submittedName>
</protein>
<dbReference type="HOGENOM" id="CLU_2390451_0_0_1"/>
<reference evidence="1 2" key="1">
    <citation type="journal article" date="2013" name="Genome Biol.">
        <title>The genome sequence of the most widely cultivated cacao type and its use to identify candidate genes regulating pod color.</title>
        <authorList>
            <person name="Motamayor J.C."/>
            <person name="Mockaitis K."/>
            <person name="Schmutz J."/>
            <person name="Haiminen N."/>
            <person name="Iii D.L."/>
            <person name="Cornejo O."/>
            <person name="Findley S.D."/>
            <person name="Zheng P."/>
            <person name="Utro F."/>
            <person name="Royaert S."/>
            <person name="Saski C."/>
            <person name="Jenkins J."/>
            <person name="Podicheti R."/>
            <person name="Zhao M."/>
            <person name="Scheffler B.E."/>
            <person name="Stack J.C."/>
            <person name="Feltus F.A."/>
            <person name="Mustiga G.M."/>
            <person name="Amores F."/>
            <person name="Phillips W."/>
            <person name="Marelli J.P."/>
            <person name="May G.D."/>
            <person name="Shapiro H."/>
            <person name="Ma J."/>
            <person name="Bustamante C.D."/>
            <person name="Schnell R.J."/>
            <person name="Main D."/>
            <person name="Gilbert D."/>
            <person name="Parida L."/>
            <person name="Kuhn D.N."/>
        </authorList>
    </citation>
    <scope>NUCLEOTIDE SEQUENCE [LARGE SCALE GENOMIC DNA]</scope>
    <source>
        <strain evidence="2">cv. Matina 1-6</strain>
    </source>
</reference>
<accession>A0A061GMJ5</accession>
<gene>
    <name evidence="1" type="ORF">TCM_037842</name>
</gene>
<sequence length="94" mass="11744">MRTDQFTPYYFVVDILDCFVYGSCRHVTWFSKSYYKNHWNHMCGIHWECNQLQCTNFFFHFKNFLFAIRKIKKVFCLRSANYRYKTFYIYIIVP</sequence>
<evidence type="ECO:0000313" key="1">
    <source>
        <dbReference type="EMBL" id="EOY30731.1"/>
    </source>
</evidence>
<dbReference type="AlphaFoldDB" id="A0A061GMJ5"/>
<name>A0A061GMJ5_THECC</name>
<dbReference type="Proteomes" id="UP000026915">
    <property type="component" value="Chromosome 9"/>
</dbReference>
<organism evidence="1 2">
    <name type="scientific">Theobroma cacao</name>
    <name type="common">Cacao</name>
    <name type="synonym">Cocoa</name>
    <dbReference type="NCBI Taxonomy" id="3641"/>
    <lineage>
        <taxon>Eukaryota</taxon>
        <taxon>Viridiplantae</taxon>
        <taxon>Streptophyta</taxon>
        <taxon>Embryophyta</taxon>
        <taxon>Tracheophyta</taxon>
        <taxon>Spermatophyta</taxon>
        <taxon>Magnoliopsida</taxon>
        <taxon>eudicotyledons</taxon>
        <taxon>Gunneridae</taxon>
        <taxon>Pentapetalae</taxon>
        <taxon>rosids</taxon>
        <taxon>malvids</taxon>
        <taxon>Malvales</taxon>
        <taxon>Malvaceae</taxon>
        <taxon>Byttnerioideae</taxon>
        <taxon>Theobroma</taxon>
    </lineage>
</organism>
<evidence type="ECO:0000313" key="2">
    <source>
        <dbReference type="Proteomes" id="UP000026915"/>
    </source>
</evidence>
<keyword evidence="2" id="KW-1185">Reference proteome</keyword>
<dbReference type="InParanoid" id="A0A061GMJ5"/>